<comment type="subcellular location">
    <subcellularLocation>
        <location evidence="1">Membrane</location>
        <topology evidence="1">Multi-pass membrane protein</topology>
    </subcellularLocation>
</comment>
<keyword evidence="9" id="KW-1185">Reference proteome</keyword>
<organism evidence="8 9">
    <name type="scientific">Coemansia brasiliensis</name>
    <dbReference type="NCBI Taxonomy" id="2650707"/>
    <lineage>
        <taxon>Eukaryota</taxon>
        <taxon>Fungi</taxon>
        <taxon>Fungi incertae sedis</taxon>
        <taxon>Zoopagomycota</taxon>
        <taxon>Kickxellomycotina</taxon>
        <taxon>Kickxellomycetes</taxon>
        <taxon>Kickxellales</taxon>
        <taxon>Kickxellaceae</taxon>
        <taxon>Coemansia</taxon>
    </lineage>
</organism>
<feature type="compositionally biased region" description="Basic and acidic residues" evidence="6">
    <location>
        <begin position="327"/>
        <end position="340"/>
    </location>
</feature>
<dbReference type="EMBL" id="JANBUW010000001">
    <property type="protein sequence ID" value="KAJ2852702.1"/>
    <property type="molecule type" value="Genomic_DNA"/>
</dbReference>
<evidence type="ECO:0000256" key="1">
    <source>
        <dbReference type="ARBA" id="ARBA00004141"/>
    </source>
</evidence>
<dbReference type="OrthoDB" id="29023at2759"/>
<feature type="region of interest" description="Disordered" evidence="6">
    <location>
        <begin position="220"/>
        <end position="243"/>
    </location>
</feature>
<feature type="compositionally biased region" description="Low complexity" evidence="6">
    <location>
        <begin position="906"/>
        <end position="916"/>
    </location>
</feature>
<feature type="region of interest" description="Disordered" evidence="6">
    <location>
        <begin position="320"/>
        <end position="341"/>
    </location>
</feature>
<evidence type="ECO:0000256" key="4">
    <source>
        <dbReference type="ARBA" id="ARBA00022989"/>
    </source>
</evidence>
<sequence>MPEYAAPVTPTKGKSSRPSCIPLTSPTLLSPPRDTQHKPRSTRRKTLQTYGHTRQSSRIVGVHNTFPGRSVARVGRLDGGLPRLSLDSQRATFSHNGSPTAKRNYADGMHVGGANGGLAKSSKGHARGDSCPTLNITRIMRSISVSSSNSGRLRHDRSATLFRKSAPVETPPSGMALLSPLQSCDDACTAIVDNRNSLDSCHLSRLGSTLSLEYDHSKRYSTHSLPEGHSRSRTSLIGEQEHESDYEKSTLGPLHMVSSDAADVQLSARISASGLRRRISAKQREVGTPDVVISDSSAPLSPPISEGRRSFLGEAHGASTISTHIGGGDEQRTISDDSTHNRLNRRSAAIAKALQDLESASSNSNTDSDLADKGDGETMTITLKGPRKRTSEDAKNTPVPAVYLDGSASLWDHYVAELESSDFDPNIHLKRQRVSQLLRVPWNVEKLLWFGVAICFDALLHVFAIMPARFARAALKLAAGAVHGLPAAMEGMFSLHSAQTIAGILPAAWCRRVAVLGGRMRGNTAAQTEGGGASRWLSPAQLFDFYRGMLLAVTCAVLCRIDAAQMYHAIRAQSSLKLYFIFSALDIFDRLLATFGHDALDALQSTVTDALPQRWRSGAGYFAIAQGYMLVHTLVMFCQVITLNVAVNAYSDQLVSLLISVQFVEIKSTVFKKWEKEMLFQISCADIVERFQAIVFLFIIIVRNLAELAGSGLSPQFSAPTASSSTVTPTAQPPVSFAAATPSAFGPLVPTWLSGPMLNRILTPVLIVLGSELLIDWIKHSFVTKLNWIRPEIYSHYIDVLSRDLACSRSGASSRIVECAAVSPEPAPGTAADTEATGLDEKISSDDDGFHHINSRTSSDFTDSQSATLSHSSENASNKRGRSSSILTHAMIKLFIWLRYGRNATTPASNSSSSSSRYRHRRTQSSTRPQLFVDQSSRVARRLGLAPLPMACMIILMLRQVTHMISSSRTLSSESTGLFSLVNSWLKWAMAGWSLLDIFGWLAIGLITYALLVWAKLAFSGRLMQFSWVRYREYERRTSTEPAANLKQFDDATKKPDRDDFMEPGRLINREPTEAEWEQQRPKWTMDNIERYSLFKSRIT</sequence>
<protein>
    <recommendedName>
        <fullName evidence="10">DUF747-domain-containing protein</fullName>
    </recommendedName>
</protein>
<keyword evidence="4 7" id="KW-1133">Transmembrane helix</keyword>
<evidence type="ECO:0000256" key="2">
    <source>
        <dbReference type="ARBA" id="ARBA00008803"/>
    </source>
</evidence>
<feature type="region of interest" description="Disordered" evidence="6">
    <location>
        <begin position="1"/>
        <end position="55"/>
    </location>
</feature>
<keyword evidence="3 7" id="KW-0812">Transmembrane</keyword>
<dbReference type="AlphaFoldDB" id="A0A9W8M252"/>
<dbReference type="Pfam" id="PF05346">
    <property type="entry name" value="DUF747"/>
    <property type="match status" value="1"/>
</dbReference>
<dbReference type="PANTHER" id="PTHR13317:SF4">
    <property type="entry name" value="TRANSMEMBRANE ANTERIOR POSTERIOR TRANSFORMATION PROTEIN 1 HOMOLOG"/>
    <property type="match status" value="1"/>
</dbReference>
<evidence type="ECO:0000256" key="5">
    <source>
        <dbReference type="ARBA" id="ARBA00023136"/>
    </source>
</evidence>
<gene>
    <name evidence="8" type="ORF">IWW36_000059</name>
</gene>
<accession>A0A9W8M252</accession>
<dbReference type="Proteomes" id="UP001139887">
    <property type="component" value="Unassembled WGS sequence"/>
</dbReference>
<reference evidence="8" key="1">
    <citation type="submission" date="2022-07" db="EMBL/GenBank/DDBJ databases">
        <title>Phylogenomic reconstructions and comparative analyses of Kickxellomycotina fungi.</title>
        <authorList>
            <person name="Reynolds N.K."/>
            <person name="Stajich J.E."/>
            <person name="Barry K."/>
            <person name="Grigoriev I.V."/>
            <person name="Crous P."/>
            <person name="Smith M.E."/>
        </authorList>
    </citation>
    <scope>NUCLEOTIDE SEQUENCE</scope>
    <source>
        <strain evidence="8">NRRL 1566</strain>
    </source>
</reference>
<evidence type="ECO:0000256" key="3">
    <source>
        <dbReference type="ARBA" id="ARBA00022692"/>
    </source>
</evidence>
<dbReference type="GO" id="GO:0005789">
    <property type="term" value="C:endoplasmic reticulum membrane"/>
    <property type="evidence" value="ECO:0007669"/>
    <property type="project" value="TreeGrafter"/>
</dbReference>
<feature type="region of interest" description="Disordered" evidence="6">
    <location>
        <begin position="357"/>
        <end position="395"/>
    </location>
</feature>
<evidence type="ECO:0000313" key="9">
    <source>
        <dbReference type="Proteomes" id="UP001139887"/>
    </source>
</evidence>
<evidence type="ECO:0000256" key="7">
    <source>
        <dbReference type="SAM" id="Phobius"/>
    </source>
</evidence>
<proteinExistence type="inferred from homology"/>
<feature type="compositionally biased region" description="Low complexity" evidence="6">
    <location>
        <begin position="22"/>
        <end position="32"/>
    </location>
</feature>
<feature type="region of interest" description="Disordered" evidence="6">
    <location>
        <begin position="906"/>
        <end position="929"/>
    </location>
</feature>
<comment type="similarity">
    <text evidence="2">Belongs to the TAPT1 family.</text>
</comment>
<feature type="compositionally biased region" description="Polar residues" evidence="6">
    <location>
        <begin position="358"/>
        <end position="368"/>
    </location>
</feature>
<dbReference type="PANTHER" id="PTHR13317">
    <property type="entry name" value="TRANSMEMBRANE ANTERIOR POSTERIOR TRANSFORMATION PROTEIN 1 HOMOLOG"/>
    <property type="match status" value="1"/>
</dbReference>
<comment type="caution">
    <text evidence="8">The sequence shown here is derived from an EMBL/GenBank/DDBJ whole genome shotgun (WGS) entry which is preliminary data.</text>
</comment>
<evidence type="ECO:0000313" key="8">
    <source>
        <dbReference type="EMBL" id="KAJ2852702.1"/>
    </source>
</evidence>
<name>A0A9W8M252_9FUNG</name>
<feature type="transmembrane region" description="Helical" evidence="7">
    <location>
        <begin position="985"/>
        <end position="1015"/>
    </location>
</feature>
<keyword evidence="5 7" id="KW-0472">Membrane</keyword>
<evidence type="ECO:0000256" key="6">
    <source>
        <dbReference type="SAM" id="MobiDB-lite"/>
    </source>
</evidence>
<dbReference type="InterPro" id="IPR008010">
    <property type="entry name" value="Tatp1"/>
</dbReference>
<evidence type="ECO:0008006" key="10">
    <source>
        <dbReference type="Google" id="ProtNLM"/>
    </source>
</evidence>
<feature type="compositionally biased region" description="Polar residues" evidence="6">
    <location>
        <begin position="855"/>
        <end position="882"/>
    </location>
</feature>
<feature type="region of interest" description="Disordered" evidence="6">
    <location>
        <begin position="854"/>
        <end position="882"/>
    </location>
</feature>